<dbReference type="AlphaFoldDB" id="X1UFV0"/>
<organism evidence="1">
    <name type="scientific">marine sediment metagenome</name>
    <dbReference type="NCBI Taxonomy" id="412755"/>
    <lineage>
        <taxon>unclassified sequences</taxon>
        <taxon>metagenomes</taxon>
        <taxon>ecological metagenomes</taxon>
    </lineage>
</organism>
<evidence type="ECO:0008006" key="2">
    <source>
        <dbReference type="Google" id="ProtNLM"/>
    </source>
</evidence>
<comment type="caution">
    <text evidence="1">The sequence shown here is derived from an EMBL/GenBank/DDBJ whole genome shotgun (WGS) entry which is preliminary data.</text>
</comment>
<gene>
    <name evidence="1" type="ORF">S12H4_62011</name>
</gene>
<proteinExistence type="predicted"/>
<sequence>VDVTIDNISEHPQVICFINPKHEFYYKKVDWLKEQYENGLKTKLLYLKDEKRPVGFIEYIPGEHCWRSVKAKGYMFIHCLWTNGKKYQHQGHCFE</sequence>
<evidence type="ECO:0000313" key="1">
    <source>
        <dbReference type="EMBL" id="GAJ16409.1"/>
    </source>
</evidence>
<reference evidence="1" key="1">
    <citation type="journal article" date="2014" name="Front. Microbiol.">
        <title>High frequency of phylogenetically diverse reductive dehalogenase-homologous genes in deep subseafloor sedimentary metagenomes.</title>
        <authorList>
            <person name="Kawai M."/>
            <person name="Futagami T."/>
            <person name="Toyoda A."/>
            <person name="Takaki Y."/>
            <person name="Nishi S."/>
            <person name="Hori S."/>
            <person name="Arai W."/>
            <person name="Tsubouchi T."/>
            <person name="Morono Y."/>
            <person name="Uchiyama I."/>
            <person name="Ito T."/>
            <person name="Fujiyama A."/>
            <person name="Inagaki F."/>
            <person name="Takami H."/>
        </authorList>
    </citation>
    <scope>NUCLEOTIDE SEQUENCE</scope>
    <source>
        <strain evidence="1">Expedition CK06-06</strain>
    </source>
</reference>
<accession>X1UFV0</accession>
<feature type="non-terminal residue" evidence="1">
    <location>
        <position position="1"/>
    </location>
</feature>
<protein>
    <recommendedName>
        <fullName evidence="2">N-acetyltransferase domain-containing protein</fullName>
    </recommendedName>
</protein>
<dbReference type="EMBL" id="BARW01041397">
    <property type="protein sequence ID" value="GAJ16409.1"/>
    <property type="molecule type" value="Genomic_DNA"/>
</dbReference>
<name>X1UFV0_9ZZZZ</name>